<comment type="caution">
    <text evidence="2">The sequence shown here is derived from an EMBL/GenBank/DDBJ whole genome shotgun (WGS) entry which is preliminary data.</text>
</comment>
<keyword evidence="3" id="KW-1185">Reference proteome</keyword>
<feature type="region of interest" description="Disordered" evidence="1">
    <location>
        <begin position="191"/>
        <end position="218"/>
    </location>
</feature>
<evidence type="ECO:0000313" key="2">
    <source>
        <dbReference type="EMBL" id="KAK6955571.1"/>
    </source>
</evidence>
<proteinExistence type="predicted"/>
<feature type="compositionally biased region" description="Basic and acidic residues" evidence="1">
    <location>
        <begin position="191"/>
        <end position="200"/>
    </location>
</feature>
<reference evidence="2 3" key="1">
    <citation type="journal article" date="2024" name="Front Chem Biol">
        <title>Unveiling the potential of Daldinia eschscholtzii MFLUCC 19-0629 through bioactivity and bioinformatics studies for enhanced sustainable agriculture production.</title>
        <authorList>
            <person name="Brooks S."/>
            <person name="Weaver J.A."/>
            <person name="Klomchit A."/>
            <person name="Alharthi S.A."/>
            <person name="Onlamun T."/>
            <person name="Nurani R."/>
            <person name="Vong T.K."/>
            <person name="Alberti F."/>
            <person name="Greco C."/>
        </authorList>
    </citation>
    <scope>NUCLEOTIDE SEQUENCE [LARGE SCALE GENOMIC DNA]</scope>
    <source>
        <strain evidence="2">MFLUCC 19-0629</strain>
    </source>
</reference>
<evidence type="ECO:0000256" key="1">
    <source>
        <dbReference type="SAM" id="MobiDB-lite"/>
    </source>
</evidence>
<protein>
    <recommendedName>
        <fullName evidence="4">C6 transcription factor</fullName>
    </recommendedName>
</protein>
<evidence type="ECO:0008006" key="4">
    <source>
        <dbReference type="Google" id="ProtNLM"/>
    </source>
</evidence>
<gene>
    <name evidence="2" type="ORF">Daesc_003211</name>
</gene>
<name>A0AAX6MTS0_9PEZI</name>
<organism evidence="2 3">
    <name type="scientific">Daldinia eschscholtzii</name>
    <dbReference type="NCBI Taxonomy" id="292717"/>
    <lineage>
        <taxon>Eukaryota</taxon>
        <taxon>Fungi</taxon>
        <taxon>Dikarya</taxon>
        <taxon>Ascomycota</taxon>
        <taxon>Pezizomycotina</taxon>
        <taxon>Sordariomycetes</taxon>
        <taxon>Xylariomycetidae</taxon>
        <taxon>Xylariales</taxon>
        <taxon>Hypoxylaceae</taxon>
        <taxon>Daldinia</taxon>
    </lineage>
</organism>
<evidence type="ECO:0000313" key="3">
    <source>
        <dbReference type="Proteomes" id="UP001369815"/>
    </source>
</evidence>
<dbReference type="Proteomes" id="UP001369815">
    <property type="component" value="Unassembled WGS sequence"/>
</dbReference>
<sequence length="263" mass="30701">MSHRLKAIRAIKKTLNDVPKSNTFEEGNALATCFALTFQSVVLEDGMAEFMTFCRGIMLIAIQMWTSNTKFLFQNLYDNKSAALLRPFIEALPPIRRDWVDMAVSSVRGLEPLCIHEVETEYYRLLLDMTSALLESAFHAYEILCKQYGWWIQLPHAQFQRLVDQENQTCILLASHWIAIKQIMAPVTETEHRLRAREPRPQPQPQPQEGEDKDNSSMNHGMARWLKYLNRQVDAEHRCYNDWPVWVEEQLARDPTFFGRTLL</sequence>
<dbReference type="EMBL" id="JBANMG010000003">
    <property type="protein sequence ID" value="KAK6955571.1"/>
    <property type="molecule type" value="Genomic_DNA"/>
</dbReference>
<dbReference type="AlphaFoldDB" id="A0AAX6MTS0"/>
<accession>A0AAX6MTS0</accession>